<dbReference type="STRING" id="319236.BST91_11425"/>
<dbReference type="InterPro" id="IPR007607">
    <property type="entry name" value="BacA/B"/>
</dbReference>
<sequence>MFSDKKSGKGTMESGKSQNRIGQGTVIEGDIKSTGGFRIDGTIIGSLETTAKVVIGKEGKIDGSMHCQNADVEGTIKGKLVVDNLLTLKATARIDGEVTTGKLAVEPGAEFNATCSMQSGVKNINDSSKKGKTA</sequence>
<name>A0A090QK21_9FLAO</name>
<dbReference type="EMBL" id="BBML01000001">
    <property type="protein sequence ID" value="GAK95876.1"/>
    <property type="molecule type" value="Genomic_DNA"/>
</dbReference>
<accession>A0A090QK21</accession>
<dbReference type="PANTHER" id="PTHR35024:SF4">
    <property type="entry name" value="POLYMER-FORMING CYTOSKELETAL PROTEIN"/>
    <property type="match status" value="1"/>
</dbReference>
<dbReference type="Pfam" id="PF04519">
    <property type="entry name" value="Bactofilin"/>
    <property type="match status" value="1"/>
</dbReference>
<reference evidence="2" key="1">
    <citation type="journal article" date="2014" name="Genome Announc.">
        <title>Draft Genome Sequences of Marine Flavobacterium Nonlabens Strains NR17, NR24, NR27, NR32, NR33, and Ara13.</title>
        <authorList>
            <person name="Nakanishi M."/>
            <person name="Meirelles P."/>
            <person name="Suzuki R."/>
            <person name="Takatani N."/>
            <person name="Mino S."/>
            <person name="Suda W."/>
            <person name="Oshima K."/>
            <person name="Hattori M."/>
            <person name="Ohkuma M."/>
            <person name="Hosokawa M."/>
            <person name="Miyashita K."/>
            <person name="Thompson F.L."/>
            <person name="Niwa A."/>
            <person name="Sawabe T."/>
            <person name="Sawabe T."/>
        </authorList>
    </citation>
    <scope>NUCLEOTIDE SEQUENCE [LARGE SCALE GENOMIC DNA]</scope>
    <source>
        <strain evidence="2">JCM 19294</strain>
    </source>
</reference>
<comment type="caution">
    <text evidence="2">The sequence shown here is derived from an EMBL/GenBank/DDBJ whole genome shotgun (WGS) entry which is preliminary data.</text>
</comment>
<evidence type="ECO:0000313" key="3">
    <source>
        <dbReference type="Proteomes" id="UP000029221"/>
    </source>
</evidence>
<evidence type="ECO:0000256" key="1">
    <source>
        <dbReference type="ARBA" id="ARBA00044755"/>
    </source>
</evidence>
<dbReference type="PANTHER" id="PTHR35024">
    <property type="entry name" value="HYPOTHETICAL CYTOSOLIC PROTEIN"/>
    <property type="match status" value="1"/>
</dbReference>
<keyword evidence="3" id="KW-1185">Reference proteome</keyword>
<gene>
    <name evidence="2" type="ORF">JCM19294_2658</name>
</gene>
<proteinExistence type="inferred from homology"/>
<evidence type="ECO:0000313" key="2">
    <source>
        <dbReference type="EMBL" id="GAK95876.1"/>
    </source>
</evidence>
<organism evidence="2 3">
    <name type="scientific">Nonlabens tegetincola</name>
    <dbReference type="NCBI Taxonomy" id="323273"/>
    <lineage>
        <taxon>Bacteria</taxon>
        <taxon>Pseudomonadati</taxon>
        <taxon>Bacteroidota</taxon>
        <taxon>Flavobacteriia</taxon>
        <taxon>Flavobacteriales</taxon>
        <taxon>Flavobacteriaceae</taxon>
        <taxon>Nonlabens</taxon>
    </lineage>
</organism>
<dbReference type="Proteomes" id="UP000029221">
    <property type="component" value="Unassembled WGS sequence"/>
</dbReference>
<protein>
    <submittedName>
        <fullName evidence="2">Uncharacterized protein</fullName>
    </submittedName>
</protein>
<dbReference type="eggNOG" id="COG1664">
    <property type="taxonomic scope" value="Bacteria"/>
</dbReference>
<dbReference type="AlphaFoldDB" id="A0A090QK21"/>
<comment type="similarity">
    <text evidence="1">Belongs to the bactofilin family.</text>
</comment>
<dbReference type="RefSeq" id="WP_042276675.1">
    <property type="nucleotide sequence ID" value="NZ_BBML01000001.1"/>
</dbReference>